<dbReference type="InterPro" id="IPR003615">
    <property type="entry name" value="HNH_nuc"/>
</dbReference>
<comment type="caution">
    <text evidence="3">The sequence shown here is derived from an EMBL/GenBank/DDBJ whole genome shotgun (WGS) entry which is preliminary data.</text>
</comment>
<feature type="region of interest" description="Disordered" evidence="1">
    <location>
        <begin position="105"/>
        <end position="128"/>
    </location>
</feature>
<evidence type="ECO:0000256" key="1">
    <source>
        <dbReference type="SAM" id="MobiDB-lite"/>
    </source>
</evidence>
<dbReference type="Proteomes" id="UP000237295">
    <property type="component" value="Unassembled WGS sequence"/>
</dbReference>
<evidence type="ECO:0000313" key="4">
    <source>
        <dbReference type="Proteomes" id="UP000237295"/>
    </source>
</evidence>
<dbReference type="AlphaFoldDB" id="A0AAE5S4J2"/>
<reference evidence="3 4" key="1">
    <citation type="submission" date="2017-03" db="EMBL/GenBank/DDBJ databases">
        <authorList>
            <person name="Hulin M.T."/>
        </authorList>
    </citation>
    <scope>NUCLEOTIDE SEQUENCE [LARGE SCALE GENOMIC DNA]</scope>
    <source>
        <strain evidence="3 4">5264</strain>
    </source>
</reference>
<accession>A0AAE5S4J2</accession>
<dbReference type="GO" id="GO:0003676">
    <property type="term" value="F:nucleic acid binding"/>
    <property type="evidence" value="ECO:0007669"/>
    <property type="project" value="InterPro"/>
</dbReference>
<dbReference type="EMBL" id="NBAQ01000017">
    <property type="protein sequence ID" value="POQ01313.1"/>
    <property type="molecule type" value="Genomic_DNA"/>
</dbReference>
<proteinExistence type="predicted"/>
<sequence>MELERAVEDWRHTSKQRQQAGGWARSARQFDDAVKKAYREDLPIYGFLVARKDSEKQLGAFERSEASFRQLDTELWHVETYEMESGQYLIRRGAAPINTTGMVDTIAGPPHENSQSRSGQADAENGASLVGAPTSVDQFIGTERPEQYIRSGLVFERLAEVRRYVLNRAKGHCELLSCQAPGFTTLKGYTYLETHHATPLSDGGADSPANVIGLCPNHHREAHYGSSREAIYKEIMLSIAASETGLCP</sequence>
<organism evidence="3 4">
    <name type="scientific">Pseudomonas syringae pv. syringae</name>
    <dbReference type="NCBI Taxonomy" id="321"/>
    <lineage>
        <taxon>Bacteria</taxon>
        <taxon>Pseudomonadati</taxon>
        <taxon>Pseudomonadota</taxon>
        <taxon>Gammaproteobacteria</taxon>
        <taxon>Pseudomonadales</taxon>
        <taxon>Pseudomonadaceae</taxon>
        <taxon>Pseudomonas</taxon>
        <taxon>Pseudomonas syringae</taxon>
    </lineage>
</organism>
<dbReference type="SMART" id="SM00507">
    <property type="entry name" value="HNHc"/>
    <property type="match status" value="1"/>
</dbReference>
<dbReference type="Pfam" id="PF01844">
    <property type="entry name" value="HNH"/>
    <property type="match status" value="1"/>
</dbReference>
<feature type="region of interest" description="Disordered" evidence="1">
    <location>
        <begin position="1"/>
        <end position="23"/>
    </location>
</feature>
<dbReference type="GO" id="GO:0008270">
    <property type="term" value="F:zinc ion binding"/>
    <property type="evidence" value="ECO:0007669"/>
    <property type="project" value="InterPro"/>
</dbReference>
<dbReference type="InterPro" id="IPR002711">
    <property type="entry name" value="HNH"/>
</dbReference>
<protein>
    <recommendedName>
        <fullName evidence="2">HNH nuclease domain-containing protein</fullName>
    </recommendedName>
</protein>
<feature type="compositionally biased region" description="Basic and acidic residues" evidence="1">
    <location>
        <begin position="1"/>
        <end position="12"/>
    </location>
</feature>
<dbReference type="GO" id="GO:0004519">
    <property type="term" value="F:endonuclease activity"/>
    <property type="evidence" value="ECO:0007669"/>
    <property type="project" value="InterPro"/>
</dbReference>
<dbReference type="Gene3D" id="1.10.30.50">
    <property type="match status" value="1"/>
</dbReference>
<gene>
    <name evidence="3" type="ORF">CXB42_23190</name>
</gene>
<name>A0AAE5S4J2_PSESY</name>
<feature type="domain" description="HNH nuclease" evidence="2">
    <location>
        <begin position="160"/>
        <end position="220"/>
    </location>
</feature>
<dbReference type="CDD" id="cd00085">
    <property type="entry name" value="HNHc"/>
    <property type="match status" value="1"/>
</dbReference>
<evidence type="ECO:0000259" key="2">
    <source>
        <dbReference type="SMART" id="SM00507"/>
    </source>
</evidence>
<evidence type="ECO:0000313" key="3">
    <source>
        <dbReference type="EMBL" id="POQ01313.1"/>
    </source>
</evidence>